<sequence>MQRMNATLANPLLPPPVRIALALMAAGAMSACAPSGLEARRTEARSLAAHAGWERVAIDSGRFVLIAHRPHPVQRVDTLSVYIEGDGLAWLSRSEPSRDPTPLDPVALGLALRQPSGAAVHLARPCQFTLDPERRNCSKQYWTSHRFAGEVVDSMSRAIDRLKADQGAQGLELVGYSGGGAIATLLAARRGDVERLITVAGNLDPAAWTRLHRITPLEGSLDPVDVAPALSKLEQIHLAGAKDRELPAELAEGWLRRLRTPSAARLQVVPDFDHHCCWVEAWPTLYPDPAPRPDPAR</sequence>
<evidence type="ECO:0000256" key="1">
    <source>
        <dbReference type="SAM" id="SignalP"/>
    </source>
</evidence>
<dbReference type="RefSeq" id="WP_040828416.1">
    <property type="nucleotide sequence ID" value="NZ_SSFD01000329.1"/>
</dbReference>
<organism evidence="2 3">
    <name type="scientific">Thauera aminoaromatica</name>
    <dbReference type="NCBI Taxonomy" id="164330"/>
    <lineage>
        <taxon>Bacteria</taxon>
        <taxon>Pseudomonadati</taxon>
        <taxon>Pseudomonadota</taxon>
        <taxon>Betaproteobacteria</taxon>
        <taxon>Rhodocyclales</taxon>
        <taxon>Zoogloeaceae</taxon>
        <taxon>Thauera</taxon>
    </lineage>
</organism>
<dbReference type="AlphaFoldDB" id="A0A5C7S7N2"/>
<feature type="signal peptide" evidence="1">
    <location>
        <begin position="1"/>
        <end position="33"/>
    </location>
</feature>
<comment type="caution">
    <text evidence="2">The sequence shown here is derived from an EMBL/GenBank/DDBJ whole genome shotgun (WGS) entry which is preliminary data.</text>
</comment>
<proteinExistence type="predicted"/>
<evidence type="ECO:0000313" key="2">
    <source>
        <dbReference type="EMBL" id="TXH79888.1"/>
    </source>
</evidence>
<gene>
    <name evidence="2" type="ORF">E6Q80_19605</name>
</gene>
<dbReference type="EMBL" id="SSFD01000329">
    <property type="protein sequence ID" value="TXH79888.1"/>
    <property type="molecule type" value="Genomic_DNA"/>
</dbReference>
<dbReference type="InterPro" id="IPR029058">
    <property type="entry name" value="AB_hydrolase_fold"/>
</dbReference>
<dbReference type="Proteomes" id="UP000321192">
    <property type="component" value="Unassembled WGS sequence"/>
</dbReference>
<feature type="chain" id="PRO_5022898208" evidence="1">
    <location>
        <begin position="34"/>
        <end position="297"/>
    </location>
</feature>
<dbReference type="GO" id="GO:0016787">
    <property type="term" value="F:hydrolase activity"/>
    <property type="evidence" value="ECO:0007669"/>
    <property type="project" value="UniProtKB-KW"/>
</dbReference>
<reference evidence="2 3" key="1">
    <citation type="submission" date="2018-09" db="EMBL/GenBank/DDBJ databases">
        <title>Metagenome Assembled Genomes from an Advanced Water Purification Facility.</title>
        <authorList>
            <person name="Stamps B.W."/>
            <person name="Spear J.R."/>
        </authorList>
    </citation>
    <scope>NUCLEOTIDE SEQUENCE [LARGE SCALE GENOMIC DNA]</scope>
    <source>
        <strain evidence="2">Bin_27_1</strain>
    </source>
</reference>
<dbReference type="SUPFAM" id="SSF53474">
    <property type="entry name" value="alpha/beta-Hydrolases"/>
    <property type="match status" value="1"/>
</dbReference>
<accession>A0A5C7S7N2</accession>
<protein>
    <submittedName>
        <fullName evidence="2">Alpha/beta hydrolase</fullName>
    </submittedName>
</protein>
<keyword evidence="1" id="KW-0732">Signal</keyword>
<name>A0A5C7S7N2_THASP</name>
<dbReference type="Gene3D" id="3.40.50.1820">
    <property type="entry name" value="alpha/beta hydrolase"/>
    <property type="match status" value="1"/>
</dbReference>
<evidence type="ECO:0000313" key="3">
    <source>
        <dbReference type="Proteomes" id="UP000321192"/>
    </source>
</evidence>
<dbReference type="PROSITE" id="PS51257">
    <property type="entry name" value="PROKAR_LIPOPROTEIN"/>
    <property type="match status" value="1"/>
</dbReference>
<keyword evidence="2" id="KW-0378">Hydrolase</keyword>